<feature type="transmembrane region" description="Helical" evidence="6">
    <location>
        <begin position="56"/>
        <end position="77"/>
    </location>
</feature>
<name>A0ABN1IDD4_9GAMM</name>
<evidence type="ECO:0000313" key="7">
    <source>
        <dbReference type="EMBL" id="GAA0708487.1"/>
    </source>
</evidence>
<dbReference type="InterPro" id="IPR044878">
    <property type="entry name" value="UbiA_sf"/>
</dbReference>
<keyword evidence="3 6" id="KW-0812">Transmembrane</keyword>
<evidence type="ECO:0000256" key="5">
    <source>
        <dbReference type="ARBA" id="ARBA00023136"/>
    </source>
</evidence>
<feature type="transmembrane region" description="Helical" evidence="6">
    <location>
        <begin position="286"/>
        <end position="304"/>
    </location>
</feature>
<dbReference type="PANTHER" id="PTHR42723">
    <property type="entry name" value="CHLOROPHYLL SYNTHASE"/>
    <property type="match status" value="1"/>
</dbReference>
<keyword evidence="2" id="KW-1003">Cell membrane</keyword>
<dbReference type="Proteomes" id="UP001501523">
    <property type="component" value="Unassembled WGS sequence"/>
</dbReference>
<evidence type="ECO:0008006" key="9">
    <source>
        <dbReference type="Google" id="ProtNLM"/>
    </source>
</evidence>
<dbReference type="EMBL" id="BAAAEU010000004">
    <property type="protein sequence ID" value="GAA0708487.1"/>
    <property type="molecule type" value="Genomic_DNA"/>
</dbReference>
<evidence type="ECO:0000256" key="2">
    <source>
        <dbReference type="ARBA" id="ARBA00022475"/>
    </source>
</evidence>
<feature type="transmembrane region" description="Helical" evidence="6">
    <location>
        <begin position="252"/>
        <end position="271"/>
    </location>
</feature>
<feature type="transmembrane region" description="Helical" evidence="6">
    <location>
        <begin position="182"/>
        <end position="199"/>
    </location>
</feature>
<feature type="transmembrane region" description="Helical" evidence="6">
    <location>
        <begin position="21"/>
        <end position="44"/>
    </location>
</feature>
<keyword evidence="4 6" id="KW-1133">Transmembrane helix</keyword>
<dbReference type="InterPro" id="IPR000537">
    <property type="entry name" value="UbiA_prenyltransferase"/>
</dbReference>
<evidence type="ECO:0000313" key="8">
    <source>
        <dbReference type="Proteomes" id="UP001501523"/>
    </source>
</evidence>
<comment type="subcellular location">
    <subcellularLocation>
        <location evidence="1">Membrane</location>
        <topology evidence="1">Multi-pass membrane protein</topology>
    </subcellularLocation>
</comment>
<feature type="transmembrane region" description="Helical" evidence="6">
    <location>
        <begin position="154"/>
        <end position="175"/>
    </location>
</feature>
<evidence type="ECO:0000256" key="6">
    <source>
        <dbReference type="SAM" id="Phobius"/>
    </source>
</evidence>
<organism evidence="7 8">
    <name type="scientific">Dokdonella soli</name>
    <dbReference type="NCBI Taxonomy" id="529810"/>
    <lineage>
        <taxon>Bacteria</taxon>
        <taxon>Pseudomonadati</taxon>
        <taxon>Pseudomonadota</taxon>
        <taxon>Gammaproteobacteria</taxon>
        <taxon>Lysobacterales</taxon>
        <taxon>Rhodanobacteraceae</taxon>
        <taxon>Dokdonella</taxon>
    </lineage>
</organism>
<dbReference type="Pfam" id="PF01040">
    <property type="entry name" value="UbiA"/>
    <property type="match status" value="1"/>
</dbReference>
<proteinExistence type="predicted"/>
<protein>
    <recommendedName>
        <fullName evidence="9">Prenyltransferase</fullName>
    </recommendedName>
</protein>
<dbReference type="InterPro" id="IPR050475">
    <property type="entry name" value="Prenyltransferase_related"/>
</dbReference>
<accession>A0ABN1IDD4</accession>
<sequence length="307" mass="33324">MRLQMTRTLTEASRPRLTWPLLRLLSCIRFDEVFLLQGTALFGALYSIGTLTKGNLFVLAVVVAGSLSLVAHVFVLNDWSGIRGDLRDPARSDRTFVTRGVSRAEFGYLAVVLLALALSLFWLLGTIMFAIALAIAIVSALYSAPPFHMKGLPVFNSVLHLVGGALHFLLGYAAFSAIDERGVAIACFFALVFTAGHLMHETRGYVGDSLNGIRTNALAFGKVHTFIAGLALFTAAYALLAALAASGAVPHVLLFAAALYPLHLCASLWALRSGLTFERLRQLQRLYRLLFAVIGIAMIMTVPLRMI</sequence>
<dbReference type="Gene3D" id="1.10.357.140">
    <property type="entry name" value="UbiA prenyltransferase"/>
    <property type="match status" value="1"/>
</dbReference>
<feature type="transmembrane region" description="Helical" evidence="6">
    <location>
        <begin position="219"/>
        <end position="240"/>
    </location>
</feature>
<keyword evidence="8" id="KW-1185">Reference proteome</keyword>
<reference evidence="7 8" key="1">
    <citation type="journal article" date="2019" name="Int. J. Syst. Evol. Microbiol.">
        <title>The Global Catalogue of Microorganisms (GCM) 10K type strain sequencing project: providing services to taxonomists for standard genome sequencing and annotation.</title>
        <authorList>
            <consortium name="The Broad Institute Genomics Platform"/>
            <consortium name="The Broad Institute Genome Sequencing Center for Infectious Disease"/>
            <person name="Wu L."/>
            <person name="Ma J."/>
        </authorList>
    </citation>
    <scope>NUCLEOTIDE SEQUENCE [LARGE SCALE GENOMIC DNA]</scope>
    <source>
        <strain evidence="7 8">JCM 15421</strain>
    </source>
</reference>
<gene>
    <name evidence="7" type="ORF">GCM10009105_08110</name>
</gene>
<comment type="caution">
    <text evidence="7">The sequence shown here is derived from an EMBL/GenBank/DDBJ whole genome shotgun (WGS) entry which is preliminary data.</text>
</comment>
<evidence type="ECO:0000256" key="1">
    <source>
        <dbReference type="ARBA" id="ARBA00004141"/>
    </source>
</evidence>
<evidence type="ECO:0000256" key="4">
    <source>
        <dbReference type="ARBA" id="ARBA00022989"/>
    </source>
</evidence>
<feature type="transmembrane region" description="Helical" evidence="6">
    <location>
        <begin position="109"/>
        <end position="142"/>
    </location>
</feature>
<evidence type="ECO:0000256" key="3">
    <source>
        <dbReference type="ARBA" id="ARBA00022692"/>
    </source>
</evidence>
<keyword evidence="5 6" id="KW-0472">Membrane</keyword>
<dbReference type="PANTHER" id="PTHR42723:SF1">
    <property type="entry name" value="CHLOROPHYLL SYNTHASE, CHLOROPLASTIC"/>
    <property type="match status" value="1"/>
</dbReference>